<evidence type="ECO:0000313" key="1">
    <source>
        <dbReference type="EMBL" id="NHR07813.1"/>
    </source>
</evidence>
<dbReference type="Proteomes" id="UP001515641">
    <property type="component" value="Unassembled WGS sequence"/>
</dbReference>
<name>A0ABX0LEZ8_9NEIS</name>
<reference evidence="1 2" key="1">
    <citation type="submission" date="2020-03" db="EMBL/GenBank/DDBJ databases">
        <title>Draft genome sequence of environmentally isolated cultures.</title>
        <authorList>
            <person name="Wilson H.S."/>
            <person name="De Leon M.E."/>
        </authorList>
    </citation>
    <scope>NUCLEOTIDE SEQUENCE [LARGE SCALE GENOMIC DNA]</scope>
    <source>
        <strain evidence="1 2">HSC-31F16</strain>
    </source>
</reference>
<proteinExistence type="predicted"/>
<sequence>MNPSTEIVGSLTENEFKLLAKVPGDISSVQVKKEDYGYILLVVIKNNTAPHVLSTRRKTTRVWASLNSLTDFIKTHCVNISSVTVIISQT</sequence>
<comment type="caution">
    <text evidence="1">The sequence shown here is derived from an EMBL/GenBank/DDBJ whole genome shotgun (WGS) entry which is preliminary data.</text>
</comment>
<protein>
    <submittedName>
        <fullName evidence="1">Uncharacterized protein</fullName>
    </submittedName>
</protein>
<evidence type="ECO:0000313" key="2">
    <source>
        <dbReference type="Proteomes" id="UP001515641"/>
    </source>
</evidence>
<dbReference type="RefSeq" id="WP_166453561.1">
    <property type="nucleotide sequence ID" value="NZ_JAAOMA010000042.1"/>
</dbReference>
<dbReference type="EMBL" id="JAAOMA010000042">
    <property type="protein sequence ID" value="NHR07813.1"/>
    <property type="molecule type" value="Genomic_DNA"/>
</dbReference>
<accession>A0ABX0LEZ8</accession>
<organism evidence="1 2">
    <name type="scientific">Chromobacterium fluminis</name>
    <dbReference type="NCBI Taxonomy" id="3044269"/>
    <lineage>
        <taxon>Bacteria</taxon>
        <taxon>Pseudomonadati</taxon>
        <taxon>Pseudomonadota</taxon>
        <taxon>Betaproteobacteria</taxon>
        <taxon>Neisseriales</taxon>
        <taxon>Chromobacteriaceae</taxon>
        <taxon>Chromobacterium</taxon>
    </lineage>
</organism>
<gene>
    <name evidence="1" type="ORF">HA052_21720</name>
</gene>
<keyword evidence="2" id="KW-1185">Reference proteome</keyword>